<dbReference type="PANTHER" id="PTHR11361:SF34">
    <property type="entry name" value="DNA MISMATCH REPAIR PROTEIN MSH1, MITOCHONDRIAL"/>
    <property type="match status" value="1"/>
</dbReference>
<accession>A0ABT9WQ31</accession>
<dbReference type="EMBL" id="JAUSTT010000004">
    <property type="protein sequence ID" value="MDQ0175052.1"/>
    <property type="molecule type" value="Genomic_DNA"/>
</dbReference>
<dbReference type="InterPro" id="IPR007696">
    <property type="entry name" value="DNA_mismatch_repair_MutS_core"/>
</dbReference>
<evidence type="ECO:0000256" key="6">
    <source>
        <dbReference type="ARBA" id="ARBA00023204"/>
    </source>
</evidence>
<dbReference type="InterPro" id="IPR005748">
    <property type="entry name" value="DNA_mismatch_repair_MutS"/>
</dbReference>
<dbReference type="InterPro" id="IPR017261">
    <property type="entry name" value="DNA_mismatch_repair_MutS/MSH"/>
</dbReference>
<reference evidence="11 12" key="1">
    <citation type="submission" date="2023-07" db="EMBL/GenBank/DDBJ databases">
        <title>Genomic Encyclopedia of Type Strains, Phase IV (KMG-IV): sequencing the most valuable type-strain genomes for metagenomic binning, comparative biology and taxonomic classification.</title>
        <authorList>
            <person name="Goeker M."/>
        </authorList>
    </citation>
    <scope>NUCLEOTIDE SEQUENCE [LARGE SCALE GENOMIC DNA]</scope>
    <source>
        <strain evidence="11 12">DSM 23837</strain>
    </source>
</reference>
<dbReference type="InterPro" id="IPR007695">
    <property type="entry name" value="DNA_mismatch_repair_MutS-lik_N"/>
</dbReference>
<dbReference type="Pfam" id="PF05190">
    <property type="entry name" value="MutS_IV"/>
    <property type="match status" value="1"/>
</dbReference>
<protein>
    <recommendedName>
        <fullName evidence="7 8">DNA mismatch repair protein MutS</fullName>
    </recommendedName>
</protein>
<evidence type="ECO:0000256" key="4">
    <source>
        <dbReference type="ARBA" id="ARBA00022840"/>
    </source>
</evidence>
<keyword evidence="6 7" id="KW-0234">DNA repair</keyword>
<sequence length="898" mass="101760">MRIKYGIIDVQSDFLDGKGFDGVMTNYTPMMQQYLKIKAEYEDAFLFFRLGDFYEMFLDDALKASQVLEITLTSRDAGNGKERIPMCGVPHHSAASYIEQLIDKGYKVAICEQTEDPKQAKGVVKREVVQLITPGTVMDGKGLAEKKNNYLATLTVFDDGAYGFAYTDLSTGEMKATLLMSSLEHVLNELSLLGVKEIVIASQFDRDIEQKMKERLPLIVSYEDDTSQKPDFSSLLKLIEKEQLQETVARLLNYLVRTQKRSLDHLQSVEEYEINHYMKIDYYSKRNLELTESLRGKGNKGTLLWLLDETMTAMGGRLLKQWIDRPLINQNAIQARSSLVETLLTHYFERQELRDRLKEVYDLERLAGRVAFGNVNARDLIQLKRSLEQVPIIRKVIAQLNHKEASKLETQLDPCTELTERLGQAVIENPPLSIKEGGIIRDGYNRELDQYRDASRNGKTWLAQLEQEERKRTGIKSLKIGYNRVFGYYIEVTKANLHLLEEGRYERKQTLANAERYITPELKEKETLILEAEEKSVDLEYELFLSIRDYVKEFIPRLQALAKAVSALDVLQCFATISELRHYVKPTFTNDGSIFIQDGRHPVVEKVMAAQSYVPNDCTMDADCEMLLITGPNMSGKSTYMRQTALIAILGQIGCYVPAAEARLPIFDQVFTRIGAADDLISGQSTFMVEMLEAKNALTHATEHSLILFDEIGRGTSTYDGMALAQAIIEHIHDHIGAKTLFSTHYHELTILEQTLRKLKNIHVSAIEQNGKLVFLHKIKQGAADKSYGIHVAELAELPPSLIKRANDILSQLEKKKTGSTNGEDGAAIQPMATKEAEPIVPGAQLSFFADAVETKKRTSLSSKEKKIMEQLYKLDILEMTPMEALNTLYGLQKLLKK</sequence>
<dbReference type="Pfam" id="PF05188">
    <property type="entry name" value="MutS_II"/>
    <property type="match status" value="1"/>
</dbReference>
<evidence type="ECO:0000256" key="3">
    <source>
        <dbReference type="ARBA" id="ARBA00022763"/>
    </source>
</evidence>
<comment type="caution">
    <text evidence="11">The sequence shown here is derived from an EMBL/GenBank/DDBJ whole genome shotgun (WGS) entry which is preliminary data.</text>
</comment>
<dbReference type="Pfam" id="PF00488">
    <property type="entry name" value="MutS_V"/>
    <property type="match status" value="1"/>
</dbReference>
<dbReference type="PANTHER" id="PTHR11361">
    <property type="entry name" value="DNA MISMATCH REPAIR PROTEIN MUTS FAMILY MEMBER"/>
    <property type="match status" value="1"/>
</dbReference>
<dbReference type="Pfam" id="PF05192">
    <property type="entry name" value="MutS_III"/>
    <property type="match status" value="1"/>
</dbReference>
<comment type="function">
    <text evidence="7">This protein is involved in the repair of mismatches in DNA. It is possible that it carries out the mismatch recognition step. This protein has a weak ATPase activity.</text>
</comment>
<proteinExistence type="inferred from homology"/>
<evidence type="ECO:0000256" key="1">
    <source>
        <dbReference type="ARBA" id="ARBA00006271"/>
    </source>
</evidence>
<dbReference type="CDD" id="cd03284">
    <property type="entry name" value="ABC_MutS1"/>
    <property type="match status" value="1"/>
</dbReference>
<keyword evidence="2 7" id="KW-0547">Nucleotide-binding</keyword>
<evidence type="ECO:0000256" key="8">
    <source>
        <dbReference type="NCBIfam" id="TIGR01070"/>
    </source>
</evidence>
<dbReference type="SUPFAM" id="SSF48334">
    <property type="entry name" value="DNA repair protein MutS, domain III"/>
    <property type="match status" value="1"/>
</dbReference>
<dbReference type="SUPFAM" id="SSF53150">
    <property type="entry name" value="DNA repair protein MutS, domain II"/>
    <property type="match status" value="1"/>
</dbReference>
<dbReference type="NCBIfam" id="NF003810">
    <property type="entry name" value="PRK05399.1"/>
    <property type="match status" value="1"/>
</dbReference>
<dbReference type="SMART" id="SM00534">
    <property type="entry name" value="MUTSac"/>
    <property type="match status" value="1"/>
</dbReference>
<dbReference type="Gene3D" id="1.10.1420.10">
    <property type="match status" value="2"/>
</dbReference>
<dbReference type="Proteomes" id="UP001223586">
    <property type="component" value="Unassembled WGS sequence"/>
</dbReference>
<dbReference type="NCBIfam" id="TIGR01070">
    <property type="entry name" value="mutS1"/>
    <property type="match status" value="1"/>
</dbReference>
<dbReference type="InterPro" id="IPR000432">
    <property type="entry name" value="DNA_mismatch_repair_MutS_C"/>
</dbReference>
<dbReference type="SMART" id="SM00533">
    <property type="entry name" value="MUTSd"/>
    <property type="match status" value="1"/>
</dbReference>
<evidence type="ECO:0000256" key="2">
    <source>
        <dbReference type="ARBA" id="ARBA00022741"/>
    </source>
</evidence>
<dbReference type="PIRSF" id="PIRSF037677">
    <property type="entry name" value="DNA_mis_repair_Msh6"/>
    <property type="match status" value="1"/>
</dbReference>
<gene>
    <name evidence="7" type="primary">mutS</name>
    <name evidence="11" type="ORF">J2S08_000886</name>
</gene>
<keyword evidence="5 7" id="KW-0238">DNA-binding</keyword>
<feature type="domain" description="DNA mismatch repair proteins mutS family" evidence="10">
    <location>
        <begin position="705"/>
        <end position="721"/>
    </location>
</feature>
<dbReference type="Gene3D" id="3.30.420.110">
    <property type="entry name" value="MutS, connector domain"/>
    <property type="match status" value="1"/>
</dbReference>
<dbReference type="SUPFAM" id="SSF55271">
    <property type="entry name" value="DNA repair protein MutS, domain I"/>
    <property type="match status" value="1"/>
</dbReference>
<keyword evidence="3 7" id="KW-0227">DNA damage</keyword>
<dbReference type="InterPro" id="IPR016151">
    <property type="entry name" value="DNA_mismatch_repair_MutS_N"/>
</dbReference>
<name>A0ABT9WQ31_9BACI</name>
<evidence type="ECO:0000259" key="10">
    <source>
        <dbReference type="PROSITE" id="PS00486"/>
    </source>
</evidence>
<dbReference type="Gene3D" id="3.40.1170.10">
    <property type="entry name" value="DNA repair protein MutS, domain I"/>
    <property type="match status" value="1"/>
</dbReference>
<dbReference type="InterPro" id="IPR036678">
    <property type="entry name" value="MutS_con_dom_sf"/>
</dbReference>
<keyword evidence="12" id="KW-1185">Reference proteome</keyword>
<evidence type="ECO:0000256" key="9">
    <source>
        <dbReference type="RuleBase" id="RU003756"/>
    </source>
</evidence>
<evidence type="ECO:0000313" key="12">
    <source>
        <dbReference type="Proteomes" id="UP001223586"/>
    </source>
</evidence>
<dbReference type="SUPFAM" id="SSF52540">
    <property type="entry name" value="P-loop containing nucleoside triphosphate hydrolases"/>
    <property type="match status" value="1"/>
</dbReference>
<organism evidence="11 12">
    <name type="scientific">Bacillus chungangensis</name>
    <dbReference type="NCBI Taxonomy" id="587633"/>
    <lineage>
        <taxon>Bacteria</taxon>
        <taxon>Bacillati</taxon>
        <taxon>Bacillota</taxon>
        <taxon>Bacilli</taxon>
        <taxon>Bacillales</taxon>
        <taxon>Bacillaceae</taxon>
        <taxon>Bacillus</taxon>
    </lineage>
</organism>
<dbReference type="PROSITE" id="PS00486">
    <property type="entry name" value="DNA_MISMATCH_REPAIR_2"/>
    <property type="match status" value="1"/>
</dbReference>
<dbReference type="InterPro" id="IPR027417">
    <property type="entry name" value="P-loop_NTPase"/>
</dbReference>
<feature type="binding site" evidence="7">
    <location>
        <begin position="631"/>
        <end position="638"/>
    </location>
    <ligand>
        <name>ATP</name>
        <dbReference type="ChEBI" id="CHEBI:30616"/>
    </ligand>
</feature>
<comment type="similarity">
    <text evidence="1 7 9">Belongs to the DNA mismatch repair MutS family.</text>
</comment>
<dbReference type="InterPro" id="IPR007861">
    <property type="entry name" value="DNA_mismatch_repair_MutS_clamp"/>
</dbReference>
<dbReference type="InterPro" id="IPR036187">
    <property type="entry name" value="DNA_mismatch_repair_MutS_sf"/>
</dbReference>
<dbReference type="HAMAP" id="MF_00096">
    <property type="entry name" value="MutS"/>
    <property type="match status" value="1"/>
</dbReference>
<evidence type="ECO:0000256" key="5">
    <source>
        <dbReference type="ARBA" id="ARBA00023125"/>
    </source>
</evidence>
<keyword evidence="4 7" id="KW-0067">ATP-binding</keyword>
<dbReference type="Pfam" id="PF01624">
    <property type="entry name" value="MutS_I"/>
    <property type="match status" value="1"/>
</dbReference>
<evidence type="ECO:0000256" key="7">
    <source>
        <dbReference type="HAMAP-Rule" id="MF_00096"/>
    </source>
</evidence>
<dbReference type="InterPro" id="IPR045076">
    <property type="entry name" value="MutS"/>
</dbReference>
<dbReference type="InterPro" id="IPR007860">
    <property type="entry name" value="DNA_mmatch_repair_MutS_con_dom"/>
</dbReference>
<dbReference type="Gene3D" id="3.40.50.300">
    <property type="entry name" value="P-loop containing nucleotide triphosphate hydrolases"/>
    <property type="match status" value="1"/>
</dbReference>
<evidence type="ECO:0000313" key="11">
    <source>
        <dbReference type="EMBL" id="MDQ0175052.1"/>
    </source>
</evidence>